<dbReference type="GO" id="GO:0046872">
    <property type="term" value="F:metal ion binding"/>
    <property type="evidence" value="ECO:0007669"/>
    <property type="project" value="UniProtKB-KW"/>
</dbReference>
<dbReference type="GO" id="GO:0006753">
    <property type="term" value="P:nucleoside phosphate metabolic process"/>
    <property type="evidence" value="ECO:0007669"/>
    <property type="project" value="TreeGrafter"/>
</dbReference>
<dbReference type="NCBIfam" id="TIGR00052">
    <property type="entry name" value="nudix-type nucleoside diphosphatase, YffH/AdpP family"/>
    <property type="match status" value="1"/>
</dbReference>
<evidence type="ECO:0000256" key="8">
    <source>
        <dbReference type="ARBA" id="ARBA00025164"/>
    </source>
</evidence>
<dbReference type="EC" id="3.6.1.13" evidence="3"/>
<organism evidence="16 17">
    <name type="scientific">Rubellimicrobium rubrum</name>
    <dbReference type="NCBI Taxonomy" id="2585369"/>
    <lineage>
        <taxon>Bacteria</taxon>
        <taxon>Pseudomonadati</taxon>
        <taxon>Pseudomonadota</taxon>
        <taxon>Alphaproteobacteria</taxon>
        <taxon>Rhodobacterales</taxon>
        <taxon>Roseobacteraceae</taxon>
        <taxon>Rubellimicrobium</taxon>
    </lineage>
</organism>
<dbReference type="Proteomes" id="UP000305887">
    <property type="component" value="Unassembled WGS sequence"/>
</dbReference>
<evidence type="ECO:0000256" key="2">
    <source>
        <dbReference type="ARBA" id="ARBA00007482"/>
    </source>
</evidence>
<gene>
    <name evidence="16" type="ORF">FHG66_20485</name>
</gene>
<dbReference type="PANTHER" id="PTHR11839">
    <property type="entry name" value="UDP/ADP-SUGAR PYROPHOSPHATASE"/>
    <property type="match status" value="1"/>
</dbReference>
<dbReference type="InterPro" id="IPR000086">
    <property type="entry name" value="NUDIX_hydrolase_dom"/>
</dbReference>
<feature type="binding site" evidence="13">
    <location>
        <position position="126"/>
    </location>
    <ligand>
        <name>Mg(2+)</name>
        <dbReference type="ChEBI" id="CHEBI:18420"/>
        <label>1</label>
    </ligand>
</feature>
<protein>
    <recommendedName>
        <fullName evidence="4">ADP-ribose pyrophosphatase</fullName>
        <ecNumber evidence="3">3.6.1.13</ecNumber>
    </recommendedName>
    <alternativeName>
        <fullName evidence="9">ADP-ribose diphosphatase</fullName>
    </alternativeName>
    <alternativeName>
        <fullName evidence="11">ADP-ribose phosphohydrolase</fullName>
    </alternativeName>
    <alternativeName>
        <fullName evidence="10">Adenosine diphosphoribose pyrophosphatase</fullName>
    </alternativeName>
</protein>
<dbReference type="InterPro" id="IPR020084">
    <property type="entry name" value="NUDIX_hydrolase_CS"/>
</dbReference>
<comment type="cofactor">
    <cofactor evidence="1 13">
        <name>Mg(2+)</name>
        <dbReference type="ChEBI" id="CHEBI:18420"/>
    </cofactor>
</comment>
<sequence>MPPLRISASAPRTDPSAKGGLMMSENETEVEIIERRSGHDGFFRVGILTLKHRTFDGIMSPVLTREVFERGNAAAVLPYDPRSDSVLLIRQLLIGAHLAGRPNRPLQVIAGMVEAGETGQDVAAREAVEEAGCEIGRIERAHAFLPSPGGSSEFVETFVAEADLSSAGGRFGLAEEHEDIRAEVLPAAAAIACLDEGEIEAGPAVVLLAYFARNHDRIRRSWLGGPQAPGR</sequence>
<reference evidence="16 17" key="1">
    <citation type="submission" date="2019-06" db="EMBL/GenBank/DDBJ databases">
        <title>YIM 131921 draft genome.</title>
        <authorList>
            <person name="Jiang L."/>
        </authorList>
    </citation>
    <scope>NUCLEOTIDE SEQUENCE [LARGE SCALE GENOMIC DNA]</scope>
    <source>
        <strain evidence="16 17">YIM 131921</strain>
    </source>
</reference>
<feature type="binding site" evidence="13">
    <location>
        <position position="110"/>
    </location>
    <ligand>
        <name>Mg(2+)</name>
        <dbReference type="ChEBI" id="CHEBI:18420"/>
        <label>1</label>
    </ligand>
</feature>
<comment type="function">
    <text evidence="8">Acts on ADP-mannose and ADP-glucose as well as ADP-ribose. Prevents glycogen biosynthesis. The reaction catalyzed by this enzyme is a limiting step of the gluconeogenic process.</text>
</comment>
<name>A0A5C4MMA8_9RHOB</name>
<feature type="domain" description="Nudix hydrolase" evidence="15">
    <location>
        <begin position="69"/>
        <end position="207"/>
    </location>
</feature>
<dbReference type="Pfam" id="PF00293">
    <property type="entry name" value="NUDIX"/>
    <property type="match status" value="1"/>
</dbReference>
<keyword evidence="5 13" id="KW-0479">Metal-binding</keyword>
<dbReference type="PANTHER" id="PTHR11839:SF5">
    <property type="entry name" value="ADP-RIBOSE PYROPHOSPHATASE"/>
    <property type="match status" value="1"/>
</dbReference>
<dbReference type="InterPro" id="IPR004385">
    <property type="entry name" value="NDP_pyrophosphatase"/>
</dbReference>
<evidence type="ECO:0000313" key="16">
    <source>
        <dbReference type="EMBL" id="TNC44873.1"/>
    </source>
</evidence>
<evidence type="ECO:0000256" key="10">
    <source>
        <dbReference type="ARBA" id="ARBA00030308"/>
    </source>
</evidence>
<feature type="region of interest" description="Disordered" evidence="14">
    <location>
        <begin position="1"/>
        <end position="22"/>
    </location>
</feature>
<dbReference type="GO" id="GO:0019144">
    <property type="term" value="F:ADP-sugar diphosphatase activity"/>
    <property type="evidence" value="ECO:0007669"/>
    <property type="project" value="TreeGrafter"/>
</dbReference>
<keyword evidence="6" id="KW-0378">Hydrolase</keyword>
<dbReference type="PROSITE" id="PS51462">
    <property type="entry name" value="NUDIX"/>
    <property type="match status" value="1"/>
</dbReference>
<dbReference type="GO" id="GO:0047631">
    <property type="term" value="F:ADP-ribose diphosphatase activity"/>
    <property type="evidence" value="ECO:0007669"/>
    <property type="project" value="UniProtKB-EC"/>
</dbReference>
<evidence type="ECO:0000256" key="3">
    <source>
        <dbReference type="ARBA" id="ARBA00012453"/>
    </source>
</evidence>
<evidence type="ECO:0000256" key="14">
    <source>
        <dbReference type="SAM" id="MobiDB-lite"/>
    </source>
</evidence>
<keyword evidence="7 13" id="KW-0460">Magnesium</keyword>
<evidence type="ECO:0000259" key="15">
    <source>
        <dbReference type="PROSITE" id="PS51462"/>
    </source>
</evidence>
<comment type="caution">
    <text evidence="16">The sequence shown here is derived from an EMBL/GenBank/DDBJ whole genome shotgun (WGS) entry which is preliminary data.</text>
</comment>
<evidence type="ECO:0000313" key="17">
    <source>
        <dbReference type="Proteomes" id="UP000305887"/>
    </source>
</evidence>
<feature type="binding site" evidence="13">
    <location>
        <position position="130"/>
    </location>
    <ligand>
        <name>Mg(2+)</name>
        <dbReference type="ChEBI" id="CHEBI:18420"/>
        <label>1</label>
    </ligand>
</feature>
<dbReference type="PROSITE" id="PS00893">
    <property type="entry name" value="NUDIX_BOX"/>
    <property type="match status" value="1"/>
</dbReference>
<dbReference type="SUPFAM" id="SSF55811">
    <property type="entry name" value="Nudix"/>
    <property type="match status" value="1"/>
</dbReference>
<comment type="similarity">
    <text evidence="2">Belongs to the Nudix hydrolase family. NudF subfamily.</text>
</comment>
<dbReference type="GO" id="GO:0019693">
    <property type="term" value="P:ribose phosphate metabolic process"/>
    <property type="evidence" value="ECO:0007669"/>
    <property type="project" value="TreeGrafter"/>
</dbReference>
<dbReference type="CDD" id="cd24155">
    <property type="entry name" value="NUDIX_ADPRase"/>
    <property type="match status" value="1"/>
</dbReference>
<dbReference type="OrthoDB" id="5292471at2"/>
<evidence type="ECO:0000256" key="4">
    <source>
        <dbReference type="ARBA" id="ARBA00013297"/>
    </source>
</evidence>
<evidence type="ECO:0000256" key="1">
    <source>
        <dbReference type="ARBA" id="ARBA00001946"/>
    </source>
</evidence>
<evidence type="ECO:0000256" key="7">
    <source>
        <dbReference type="ARBA" id="ARBA00022842"/>
    </source>
</evidence>
<dbReference type="GO" id="GO:0005829">
    <property type="term" value="C:cytosol"/>
    <property type="evidence" value="ECO:0007669"/>
    <property type="project" value="TreeGrafter"/>
</dbReference>
<evidence type="ECO:0000256" key="6">
    <source>
        <dbReference type="ARBA" id="ARBA00022801"/>
    </source>
</evidence>
<evidence type="ECO:0000256" key="5">
    <source>
        <dbReference type="ARBA" id="ARBA00022723"/>
    </source>
</evidence>
<evidence type="ECO:0000256" key="13">
    <source>
        <dbReference type="PIRSR" id="PIRSR604385-2"/>
    </source>
</evidence>
<dbReference type="EMBL" id="VDFU01000053">
    <property type="protein sequence ID" value="TNC44873.1"/>
    <property type="molecule type" value="Genomic_DNA"/>
</dbReference>
<proteinExistence type="inferred from homology"/>
<evidence type="ECO:0000256" key="9">
    <source>
        <dbReference type="ARBA" id="ARBA00030162"/>
    </source>
</evidence>
<feature type="binding site" evidence="13">
    <location>
        <position position="178"/>
    </location>
    <ligand>
        <name>Mg(2+)</name>
        <dbReference type="ChEBI" id="CHEBI:18420"/>
        <label>1</label>
    </ligand>
</feature>
<evidence type="ECO:0000256" key="12">
    <source>
        <dbReference type="ARBA" id="ARBA00049546"/>
    </source>
</evidence>
<dbReference type="AlphaFoldDB" id="A0A5C4MMA8"/>
<dbReference type="Gene3D" id="3.90.79.10">
    <property type="entry name" value="Nucleoside Triphosphate Pyrophosphohydrolase"/>
    <property type="match status" value="1"/>
</dbReference>
<evidence type="ECO:0000256" key="11">
    <source>
        <dbReference type="ARBA" id="ARBA00033056"/>
    </source>
</evidence>
<keyword evidence="17" id="KW-1185">Reference proteome</keyword>
<dbReference type="InterPro" id="IPR015797">
    <property type="entry name" value="NUDIX_hydrolase-like_dom_sf"/>
</dbReference>
<accession>A0A5C4MMA8</accession>
<comment type="catalytic activity">
    <reaction evidence="12">
        <text>ADP-D-ribose + H2O = D-ribose 5-phosphate + AMP + 2 H(+)</text>
        <dbReference type="Rhea" id="RHEA:10412"/>
        <dbReference type="ChEBI" id="CHEBI:15377"/>
        <dbReference type="ChEBI" id="CHEBI:15378"/>
        <dbReference type="ChEBI" id="CHEBI:57967"/>
        <dbReference type="ChEBI" id="CHEBI:78346"/>
        <dbReference type="ChEBI" id="CHEBI:456215"/>
        <dbReference type="EC" id="3.6.1.13"/>
    </reaction>
</comment>